<evidence type="ECO:0000256" key="1">
    <source>
        <dbReference type="ARBA" id="ARBA00009080"/>
    </source>
</evidence>
<dbReference type="SUPFAM" id="SSF48179">
    <property type="entry name" value="6-phosphogluconate dehydrogenase C-terminal domain-like"/>
    <property type="match status" value="1"/>
</dbReference>
<gene>
    <name evidence="7" type="ORF">EV191_101744</name>
</gene>
<evidence type="ECO:0000256" key="3">
    <source>
        <dbReference type="ARBA" id="ARBA00023027"/>
    </source>
</evidence>
<dbReference type="AlphaFoldDB" id="A0A4R2R4Z5"/>
<organism evidence="7 8">
    <name type="scientific">Tamaricihabitans halophyticus</name>
    <dbReference type="NCBI Taxonomy" id="1262583"/>
    <lineage>
        <taxon>Bacteria</taxon>
        <taxon>Bacillati</taxon>
        <taxon>Actinomycetota</taxon>
        <taxon>Actinomycetes</taxon>
        <taxon>Pseudonocardiales</taxon>
        <taxon>Pseudonocardiaceae</taxon>
        <taxon>Tamaricihabitans</taxon>
    </lineage>
</organism>
<evidence type="ECO:0000256" key="4">
    <source>
        <dbReference type="PIRSR" id="PIRSR000103-1"/>
    </source>
</evidence>
<evidence type="ECO:0000259" key="6">
    <source>
        <dbReference type="Pfam" id="PF14833"/>
    </source>
</evidence>
<feature type="domain" description="6-phosphogluconate dehydrogenase NADP-binding" evidence="5">
    <location>
        <begin position="6"/>
        <end position="162"/>
    </location>
</feature>
<dbReference type="PIRSF" id="PIRSF000103">
    <property type="entry name" value="HIBADH"/>
    <property type="match status" value="1"/>
</dbReference>
<dbReference type="Pfam" id="PF03446">
    <property type="entry name" value="NAD_binding_2"/>
    <property type="match status" value="1"/>
</dbReference>
<accession>A0A4R2R4Z5</accession>
<dbReference type="GO" id="GO:0016054">
    <property type="term" value="P:organic acid catabolic process"/>
    <property type="evidence" value="ECO:0007669"/>
    <property type="project" value="UniProtKB-ARBA"/>
</dbReference>
<proteinExistence type="inferred from homology"/>
<dbReference type="Gene3D" id="3.40.50.720">
    <property type="entry name" value="NAD(P)-binding Rossmann-like Domain"/>
    <property type="match status" value="1"/>
</dbReference>
<dbReference type="SUPFAM" id="SSF51735">
    <property type="entry name" value="NAD(P)-binding Rossmann-fold domains"/>
    <property type="match status" value="1"/>
</dbReference>
<dbReference type="InterPro" id="IPR036291">
    <property type="entry name" value="NAD(P)-bd_dom_sf"/>
</dbReference>
<sequence>MGGRRLAFVGLGAMGAGMAHRLLESGYEVTVYNRTADKARPLVDAGARLVRTPAEVVDGADVVVLSLSDDAAVEQLLFGELVPAAGKGTTIVDTSAVSPEYARNAERRLALAGMTRVEAGVVGNPEMARNGTLRVFSAGTAEPAPQVRDILEALGGNVVHVGTTGSASVLKLCFNLLLGTQTVALAEAVSFGRAAGIDQDVLIDTLVNSGFGSVVLAFRASFMRSGEYQPAAFRVRLMEKDLLNALSEAATHGVVLPLVDRAASRFGDAADMGEQDSDAACMLRVQLDDRGMPPRQQESVSDWSN</sequence>
<dbReference type="GO" id="GO:0016491">
    <property type="term" value="F:oxidoreductase activity"/>
    <property type="evidence" value="ECO:0007669"/>
    <property type="project" value="UniProtKB-KW"/>
</dbReference>
<dbReference type="Pfam" id="PF14833">
    <property type="entry name" value="NAD_binding_11"/>
    <property type="match status" value="1"/>
</dbReference>
<dbReference type="InterPro" id="IPR015815">
    <property type="entry name" value="HIBADH-related"/>
</dbReference>
<keyword evidence="8" id="KW-1185">Reference proteome</keyword>
<dbReference type="EMBL" id="SLXQ01000001">
    <property type="protein sequence ID" value="TCP56798.1"/>
    <property type="molecule type" value="Genomic_DNA"/>
</dbReference>
<keyword evidence="2" id="KW-0560">Oxidoreductase</keyword>
<dbReference type="GO" id="GO:0051287">
    <property type="term" value="F:NAD binding"/>
    <property type="evidence" value="ECO:0007669"/>
    <property type="project" value="InterPro"/>
</dbReference>
<dbReference type="Gene3D" id="1.10.1040.10">
    <property type="entry name" value="N-(1-d-carboxylethyl)-l-norvaline Dehydrogenase, domain 2"/>
    <property type="match status" value="1"/>
</dbReference>
<protein>
    <submittedName>
        <fullName evidence="7">3-hydroxyisobutyrate dehydrogenase</fullName>
    </submittedName>
</protein>
<dbReference type="InterPro" id="IPR002204">
    <property type="entry name" value="3-OH-isobutyrate_DH-rel_CS"/>
</dbReference>
<dbReference type="OrthoDB" id="3185659at2"/>
<dbReference type="PANTHER" id="PTHR43060">
    <property type="entry name" value="3-HYDROXYISOBUTYRATE DEHYDROGENASE-LIKE 1, MITOCHONDRIAL-RELATED"/>
    <property type="match status" value="1"/>
</dbReference>
<dbReference type="InterPro" id="IPR013328">
    <property type="entry name" value="6PGD_dom2"/>
</dbReference>
<dbReference type="Proteomes" id="UP000294911">
    <property type="component" value="Unassembled WGS sequence"/>
</dbReference>
<name>A0A4R2R4Z5_9PSEU</name>
<comment type="similarity">
    <text evidence="1">Belongs to the HIBADH-related family.</text>
</comment>
<evidence type="ECO:0000259" key="5">
    <source>
        <dbReference type="Pfam" id="PF03446"/>
    </source>
</evidence>
<dbReference type="PANTHER" id="PTHR43060:SF15">
    <property type="entry name" value="3-HYDROXYISOBUTYRATE DEHYDROGENASE-LIKE 1, MITOCHONDRIAL-RELATED"/>
    <property type="match status" value="1"/>
</dbReference>
<comment type="caution">
    <text evidence="7">The sequence shown here is derived from an EMBL/GenBank/DDBJ whole genome shotgun (WGS) entry which is preliminary data.</text>
</comment>
<dbReference type="PROSITE" id="PS00895">
    <property type="entry name" value="3_HYDROXYISOBUT_DH"/>
    <property type="match status" value="1"/>
</dbReference>
<dbReference type="InterPro" id="IPR008927">
    <property type="entry name" value="6-PGluconate_DH-like_C_sf"/>
</dbReference>
<evidence type="ECO:0000313" key="8">
    <source>
        <dbReference type="Proteomes" id="UP000294911"/>
    </source>
</evidence>
<evidence type="ECO:0000313" key="7">
    <source>
        <dbReference type="EMBL" id="TCP56798.1"/>
    </source>
</evidence>
<feature type="domain" description="3-hydroxyisobutyrate dehydrogenase-like NAD-binding" evidence="6">
    <location>
        <begin position="165"/>
        <end position="285"/>
    </location>
</feature>
<reference evidence="7 8" key="1">
    <citation type="submission" date="2019-03" db="EMBL/GenBank/DDBJ databases">
        <title>Genomic Encyclopedia of Type Strains, Phase IV (KMG-IV): sequencing the most valuable type-strain genomes for metagenomic binning, comparative biology and taxonomic classification.</title>
        <authorList>
            <person name="Goeker M."/>
        </authorList>
    </citation>
    <scope>NUCLEOTIDE SEQUENCE [LARGE SCALE GENOMIC DNA]</scope>
    <source>
        <strain evidence="7 8">DSM 45765</strain>
    </source>
</reference>
<evidence type="ECO:0000256" key="2">
    <source>
        <dbReference type="ARBA" id="ARBA00023002"/>
    </source>
</evidence>
<dbReference type="InterPro" id="IPR006115">
    <property type="entry name" value="6PGDH_NADP-bd"/>
</dbReference>
<dbReference type="GO" id="GO:0050661">
    <property type="term" value="F:NADP binding"/>
    <property type="evidence" value="ECO:0007669"/>
    <property type="project" value="InterPro"/>
</dbReference>
<feature type="active site" evidence="4">
    <location>
        <position position="171"/>
    </location>
</feature>
<keyword evidence="3" id="KW-0520">NAD</keyword>
<dbReference type="InterPro" id="IPR029154">
    <property type="entry name" value="HIBADH-like_NADP-bd"/>
</dbReference>